<organism evidence="1 2">
    <name type="scientific">Paraburkholderia solitsugae</name>
    <dbReference type="NCBI Taxonomy" id="2675748"/>
    <lineage>
        <taxon>Bacteria</taxon>
        <taxon>Pseudomonadati</taxon>
        <taxon>Pseudomonadota</taxon>
        <taxon>Betaproteobacteria</taxon>
        <taxon>Burkholderiales</taxon>
        <taxon>Burkholderiaceae</taxon>
        <taxon>Paraburkholderia</taxon>
    </lineage>
</organism>
<gene>
    <name evidence="1" type="ORF">GNZ12_06765</name>
</gene>
<dbReference type="RefSeq" id="WP_172309617.1">
    <property type="nucleotide sequence ID" value="NZ_WOEY01000027.1"/>
</dbReference>
<dbReference type="Proteomes" id="UP000652198">
    <property type="component" value="Unassembled WGS sequence"/>
</dbReference>
<reference evidence="1 2" key="1">
    <citation type="submission" date="2019-11" db="EMBL/GenBank/DDBJ databases">
        <title>Metabolism of dissolved organic matter in forest soils.</title>
        <authorList>
            <person name="Cyle K.T."/>
            <person name="Wilhelm R.C."/>
            <person name="Martinez C.E."/>
        </authorList>
    </citation>
    <scope>NUCLEOTIDE SEQUENCE [LARGE SCALE GENOMIC DNA]</scope>
    <source>
        <strain evidence="1 2">1N</strain>
    </source>
</reference>
<name>A0ABX2BK56_9BURK</name>
<keyword evidence="2" id="KW-1185">Reference proteome</keyword>
<sequence>MRPLQCPKCQNANASIYKKRELRKAFGAAAAHTATAGVISPAVFATISAGVLALLTHVAAFFHEREQDYGVCASCGHLWKID</sequence>
<comment type="caution">
    <text evidence="1">The sequence shown here is derived from an EMBL/GenBank/DDBJ whole genome shotgun (WGS) entry which is preliminary data.</text>
</comment>
<proteinExistence type="predicted"/>
<protein>
    <recommendedName>
        <fullName evidence="3">LITAF domain-containing protein</fullName>
    </recommendedName>
</protein>
<dbReference type="EMBL" id="WOEY01000027">
    <property type="protein sequence ID" value="NPT41024.1"/>
    <property type="molecule type" value="Genomic_DNA"/>
</dbReference>
<accession>A0ABX2BK56</accession>
<evidence type="ECO:0000313" key="2">
    <source>
        <dbReference type="Proteomes" id="UP000652198"/>
    </source>
</evidence>
<evidence type="ECO:0000313" key="1">
    <source>
        <dbReference type="EMBL" id="NPT41024.1"/>
    </source>
</evidence>
<evidence type="ECO:0008006" key="3">
    <source>
        <dbReference type="Google" id="ProtNLM"/>
    </source>
</evidence>